<gene>
    <name evidence="1" type="ORF">LCGC14_1611970</name>
</gene>
<feature type="non-terminal residue" evidence="1">
    <location>
        <position position="75"/>
    </location>
</feature>
<dbReference type="AlphaFoldDB" id="A0A0F9L882"/>
<protein>
    <submittedName>
        <fullName evidence="1">Uncharacterized protein</fullName>
    </submittedName>
</protein>
<evidence type="ECO:0000313" key="1">
    <source>
        <dbReference type="EMBL" id="KKM23760.1"/>
    </source>
</evidence>
<proteinExistence type="predicted"/>
<organism evidence="1">
    <name type="scientific">marine sediment metagenome</name>
    <dbReference type="NCBI Taxonomy" id="412755"/>
    <lineage>
        <taxon>unclassified sequences</taxon>
        <taxon>metagenomes</taxon>
        <taxon>ecological metagenomes</taxon>
    </lineage>
</organism>
<comment type="caution">
    <text evidence="1">The sequence shown here is derived from an EMBL/GenBank/DDBJ whole genome shotgun (WGS) entry which is preliminary data.</text>
</comment>
<name>A0A0F9L882_9ZZZZ</name>
<reference evidence="1" key="1">
    <citation type="journal article" date="2015" name="Nature">
        <title>Complex archaea that bridge the gap between prokaryotes and eukaryotes.</title>
        <authorList>
            <person name="Spang A."/>
            <person name="Saw J.H."/>
            <person name="Jorgensen S.L."/>
            <person name="Zaremba-Niedzwiedzka K."/>
            <person name="Martijn J."/>
            <person name="Lind A.E."/>
            <person name="van Eijk R."/>
            <person name="Schleper C."/>
            <person name="Guy L."/>
            <person name="Ettema T.J."/>
        </authorList>
    </citation>
    <scope>NUCLEOTIDE SEQUENCE</scope>
</reference>
<accession>A0A0F9L882</accession>
<sequence>MLVLVQAILLWDMGDTLVVTISDGNSSRWRWRHLAFGIAYLLGTLHHNVLADERFMFEIWPSESQAIQLSSQDLI</sequence>
<dbReference type="EMBL" id="LAZR01013058">
    <property type="protein sequence ID" value="KKM23760.1"/>
    <property type="molecule type" value="Genomic_DNA"/>
</dbReference>